<feature type="domain" description="HNH nuclease" evidence="1">
    <location>
        <begin position="22"/>
        <end position="68"/>
    </location>
</feature>
<dbReference type="Pfam" id="PF01844">
    <property type="entry name" value="HNH"/>
    <property type="match status" value="1"/>
</dbReference>
<dbReference type="EMBL" id="PP856729">
    <property type="protein sequence ID" value="XCH41870.1"/>
    <property type="molecule type" value="Genomic_DNA"/>
</dbReference>
<proteinExistence type="predicted"/>
<keyword evidence="2" id="KW-0255">Endonuclease</keyword>
<organism evidence="2">
    <name type="scientific">Salmonella phage vB_STmST313_KE31</name>
    <dbReference type="NCBI Taxonomy" id="3161181"/>
    <lineage>
        <taxon>Viruses</taxon>
        <taxon>Duplodnaviria</taxon>
        <taxon>Heunggongvirae</taxon>
        <taxon>Uroviricota</taxon>
        <taxon>Caudoviricetes</taxon>
        <taxon>Pantevenvirales</taxon>
        <taxon>Ackermannviridae</taxon>
        <taxon>Cvivirinae</taxon>
        <taxon>Kuttervirus</taxon>
    </lineage>
</organism>
<dbReference type="CDD" id="cd00085">
    <property type="entry name" value="HNHc"/>
    <property type="match status" value="1"/>
</dbReference>
<dbReference type="GO" id="GO:0008270">
    <property type="term" value="F:zinc ion binding"/>
    <property type="evidence" value="ECO:0007669"/>
    <property type="project" value="InterPro"/>
</dbReference>
<gene>
    <name evidence="2" type="ORF">DSCPLJFW_CDS0220</name>
</gene>
<accession>A0AAU8GIV7</accession>
<protein>
    <submittedName>
        <fullName evidence="2">Homing endonuclease</fullName>
    </submittedName>
</protein>
<keyword evidence="2" id="KW-0378">Hydrolase</keyword>
<keyword evidence="2" id="KW-0540">Nuclease</keyword>
<dbReference type="InterPro" id="IPR003615">
    <property type="entry name" value="HNH_nuc"/>
</dbReference>
<dbReference type="GO" id="GO:0004519">
    <property type="term" value="F:endonuclease activity"/>
    <property type="evidence" value="ECO:0007669"/>
    <property type="project" value="UniProtKB-KW"/>
</dbReference>
<sequence length="221" mass="25817">MTFLQNLNTRTPERGFLMDHNKIYNLIIANAKGRPKAVGLETHHIIPRCVGGTNDESNLVNLTRREHFVCHRLLARNGGKLELSFRMIRNRTRSGNSREYDIARLNVTNVHRQYKHSEETKIKMSGWNHTEDAKRRISDKTNNRGKNPWEVTNANTNMWLYAGEAYEHWLTGKGYTRIMKLLPLSQMTAQTMTKKFKSGWVPLNDQDWVKFKEDHTDDPQP</sequence>
<reference evidence="2" key="1">
    <citation type="submission" date="2024-05" db="EMBL/GenBank/DDBJ databases">
        <authorList>
            <person name="Mugo M.M."/>
            <person name="Musyoki A.M."/>
            <person name="Makumi A.M."/>
            <person name="Mutai I."/>
            <person name="Drechsel O."/>
            <person name="Kering K.K."/>
            <person name="Muturi P."/>
            <person name="Mbae C.K."/>
            <person name="Kariuki S.M."/>
        </authorList>
    </citation>
    <scope>NUCLEOTIDE SEQUENCE</scope>
</reference>
<dbReference type="GO" id="GO:0003676">
    <property type="term" value="F:nucleic acid binding"/>
    <property type="evidence" value="ECO:0007669"/>
    <property type="project" value="InterPro"/>
</dbReference>
<evidence type="ECO:0000313" key="2">
    <source>
        <dbReference type="EMBL" id="XCH41870.1"/>
    </source>
</evidence>
<dbReference type="SMART" id="SM00507">
    <property type="entry name" value="HNHc"/>
    <property type="match status" value="1"/>
</dbReference>
<name>A0AAU8GIV7_9CAUD</name>
<dbReference type="InterPro" id="IPR002711">
    <property type="entry name" value="HNH"/>
</dbReference>
<evidence type="ECO:0000259" key="1">
    <source>
        <dbReference type="SMART" id="SM00507"/>
    </source>
</evidence>